<organism evidence="2 3">
    <name type="scientific">Trichoderma harzianum</name>
    <name type="common">Hypocrea lixii</name>
    <dbReference type="NCBI Taxonomy" id="5544"/>
    <lineage>
        <taxon>Eukaryota</taxon>
        <taxon>Fungi</taxon>
        <taxon>Dikarya</taxon>
        <taxon>Ascomycota</taxon>
        <taxon>Pezizomycotina</taxon>
        <taxon>Sordariomycetes</taxon>
        <taxon>Hypocreomycetidae</taxon>
        <taxon>Hypocreales</taxon>
        <taxon>Hypocreaceae</taxon>
        <taxon>Trichoderma</taxon>
    </lineage>
</organism>
<accession>A0A0F9XGG3</accession>
<reference evidence="3" key="1">
    <citation type="journal article" date="2015" name="Genome Announc.">
        <title>Draft whole-genome sequence of the biocontrol agent Trichoderma harzianum T6776.</title>
        <authorList>
            <person name="Baroncelli R."/>
            <person name="Piaggeschi G."/>
            <person name="Fiorini L."/>
            <person name="Bertolini E."/>
            <person name="Zapparata A."/>
            <person name="Pe M.E."/>
            <person name="Sarrocco S."/>
            <person name="Vannacci G."/>
        </authorList>
    </citation>
    <scope>NUCLEOTIDE SEQUENCE [LARGE SCALE GENOMIC DNA]</scope>
    <source>
        <strain evidence="3">T6776</strain>
    </source>
</reference>
<protein>
    <submittedName>
        <fullName evidence="2">Uncharacterized protein</fullName>
    </submittedName>
</protein>
<name>A0A0F9XGG3_TRIHA</name>
<sequence length="406" mass="47377">MHYRSRPPFKTKHWRQLYESRISDIKTLKESANGAAFVIFDAEPWGKDNSEPAEIGLSLLPHVHVNLDCESMDTLPKTLDEASNLRGLETHWIRLIDRERRERGREQHRYGTQHFVSGDKVEGTIISIIESFRDKTSADAPLILTGFAVAFELQVLSNVYPDLLNYFASWVDLQEVASGMTDGIERPSLRESLIACGFEGYRHSQEFRIARQHNAATDTVRTAMLLVRFLRLPSDGETLNINQSSQKKQQFPRRRSNTPATPKEKNYWKGSRPRPQEFYPFITKVYRTPTFEKFDGRNLFSIFSKYEPTAVGISNGKRYGWVCLPNLKTLENFVRSVHMWEDEDESVWRVFSEYDPTVVPAQDWEELKLHQKEELRAEIDEKRKQRRLKKESQSDEIWPVSFEDTL</sequence>
<feature type="region of interest" description="Disordered" evidence="1">
    <location>
        <begin position="241"/>
        <end position="272"/>
    </location>
</feature>
<dbReference type="Proteomes" id="UP000034112">
    <property type="component" value="Unassembled WGS sequence"/>
</dbReference>
<feature type="region of interest" description="Disordered" evidence="1">
    <location>
        <begin position="387"/>
        <end position="406"/>
    </location>
</feature>
<dbReference type="OMA" id="GLETHWI"/>
<comment type="caution">
    <text evidence="2">The sequence shown here is derived from an EMBL/GenBank/DDBJ whole genome shotgun (WGS) entry which is preliminary data.</text>
</comment>
<dbReference type="OrthoDB" id="4888303at2759"/>
<proteinExistence type="predicted"/>
<evidence type="ECO:0000256" key="1">
    <source>
        <dbReference type="SAM" id="MobiDB-lite"/>
    </source>
</evidence>
<evidence type="ECO:0000313" key="2">
    <source>
        <dbReference type="EMBL" id="KKP04061.1"/>
    </source>
</evidence>
<gene>
    <name evidence="2" type="ORF">THAR02_03853</name>
</gene>
<dbReference type="EMBL" id="JOKZ01000089">
    <property type="protein sequence ID" value="KKP04061.1"/>
    <property type="molecule type" value="Genomic_DNA"/>
</dbReference>
<dbReference type="AlphaFoldDB" id="A0A0F9XGG3"/>
<evidence type="ECO:0000313" key="3">
    <source>
        <dbReference type="Proteomes" id="UP000034112"/>
    </source>
</evidence>